<dbReference type="RefSeq" id="WP_272654545.1">
    <property type="nucleotide sequence ID" value="NZ_CP085083.1"/>
</dbReference>
<comment type="similarity">
    <text evidence="1">Belongs to the cytochrome b562 family.</text>
</comment>
<evidence type="ECO:0000256" key="3">
    <source>
        <dbReference type="SAM" id="SignalP"/>
    </source>
</evidence>
<evidence type="ECO:0000256" key="2">
    <source>
        <dbReference type="ARBA" id="ARBA00022729"/>
    </source>
</evidence>
<feature type="chain" id="PRO_5042551108" evidence="3">
    <location>
        <begin position="20"/>
        <end position="129"/>
    </location>
</feature>
<name>A0AAJ6NGY0_9GAMM</name>
<proteinExistence type="inferred from homology"/>
<dbReference type="Proteomes" id="UP001199528">
    <property type="component" value="Chromosome"/>
</dbReference>
<dbReference type="GO" id="GO:0005506">
    <property type="term" value="F:iron ion binding"/>
    <property type="evidence" value="ECO:0007669"/>
    <property type="project" value="InterPro"/>
</dbReference>
<accession>A0AAJ6NGY0</accession>
<dbReference type="InterPro" id="IPR010980">
    <property type="entry name" value="Cyt_c/b562"/>
</dbReference>
<dbReference type="Pfam" id="PF07361">
    <property type="entry name" value="Cytochrom_B562"/>
    <property type="match status" value="1"/>
</dbReference>
<feature type="signal peptide" evidence="3">
    <location>
        <begin position="1"/>
        <end position="19"/>
    </location>
</feature>
<dbReference type="AlphaFoldDB" id="A0AAJ6NGY0"/>
<keyword evidence="2 3" id="KW-0732">Signal</keyword>
<dbReference type="Gene3D" id="1.20.120.10">
    <property type="entry name" value="Cytochrome c/b562"/>
    <property type="match status" value="1"/>
</dbReference>
<gene>
    <name evidence="4" type="ORF">LF296_12455</name>
</gene>
<dbReference type="GO" id="GO:0009055">
    <property type="term" value="F:electron transfer activity"/>
    <property type="evidence" value="ECO:0007669"/>
    <property type="project" value="InterPro"/>
</dbReference>
<dbReference type="GO" id="GO:0020037">
    <property type="term" value="F:heme binding"/>
    <property type="evidence" value="ECO:0007669"/>
    <property type="project" value="InterPro"/>
</dbReference>
<evidence type="ECO:0000313" key="4">
    <source>
        <dbReference type="EMBL" id="WDZ50133.1"/>
    </source>
</evidence>
<dbReference type="GO" id="GO:0042597">
    <property type="term" value="C:periplasmic space"/>
    <property type="evidence" value="ECO:0007669"/>
    <property type="project" value="InterPro"/>
</dbReference>
<dbReference type="KEGG" id="aviv:LF296_12455"/>
<dbReference type="PROSITE" id="PS51257">
    <property type="entry name" value="PROKAR_LIPOPROTEIN"/>
    <property type="match status" value="1"/>
</dbReference>
<dbReference type="EMBL" id="CP085083">
    <property type="protein sequence ID" value="WDZ50133.1"/>
    <property type="molecule type" value="Genomic_DNA"/>
</dbReference>
<dbReference type="InterPro" id="IPR009155">
    <property type="entry name" value="Cyt_b562"/>
</dbReference>
<reference evidence="4" key="2">
    <citation type="submission" date="2023-02" db="EMBL/GenBank/DDBJ databases">
        <authorList>
            <person name="Huang Y."/>
            <person name="Zhang Y."/>
            <person name="Zhang T."/>
            <person name="Wang J."/>
        </authorList>
    </citation>
    <scope>NUCLEOTIDE SEQUENCE</scope>
    <source>
        <strain evidence="4">KJ-1</strain>
    </source>
</reference>
<evidence type="ECO:0000313" key="5">
    <source>
        <dbReference type="Proteomes" id="UP001199528"/>
    </source>
</evidence>
<evidence type="ECO:0000256" key="1">
    <source>
        <dbReference type="ARBA" id="ARBA00005523"/>
    </source>
</evidence>
<organism evidence="4 5">
    <name type="scientific">Acinetobacter vivianii</name>
    <dbReference type="NCBI Taxonomy" id="1776742"/>
    <lineage>
        <taxon>Bacteria</taxon>
        <taxon>Pseudomonadati</taxon>
        <taxon>Pseudomonadota</taxon>
        <taxon>Gammaproteobacteria</taxon>
        <taxon>Moraxellales</taxon>
        <taxon>Moraxellaceae</taxon>
        <taxon>Acinetobacter</taxon>
    </lineage>
</organism>
<sequence length="129" mass="14975">MKILIGFVLSIILSTSCLAETSNRIYTVQNLEVHYKEFQESKDKYQALDSLFKMNNAVLDLMEFLPAPLNQLQENDPKVIEYQDVMGKLLTEINEIKKLFIAGKFVEGKKATKDMNKLMTIVHKKYRQK</sequence>
<dbReference type="SUPFAM" id="SSF47175">
    <property type="entry name" value="Cytochromes"/>
    <property type="match status" value="1"/>
</dbReference>
<protein>
    <submittedName>
        <fullName evidence="4">Cytochrome b562</fullName>
    </submittedName>
</protein>
<dbReference type="GO" id="GO:0022900">
    <property type="term" value="P:electron transport chain"/>
    <property type="evidence" value="ECO:0007669"/>
    <property type="project" value="InterPro"/>
</dbReference>
<reference evidence="4" key="1">
    <citation type="journal article" date="2022" name="Front Environ Sci">
        <title>Complete genome sequence analysis of a novel alkane-degrading bacterial strain, Acinetobacter vivianii KJ-1, and its diesel degradation ability.</title>
        <authorList>
            <person name="Zhang Y."/>
            <person name="Song F."/>
            <person name="Wang J."/>
            <person name="Zhao Q."/>
            <person name="Zheng L."/>
            <person name="Wang Z."/>
            <person name="Zhang X."/>
            <person name="Gao Y."/>
            <person name="Chen G."/>
            <person name="Huang Y."/>
        </authorList>
    </citation>
    <scope>NUCLEOTIDE SEQUENCE</scope>
    <source>
        <strain evidence="4">KJ-1</strain>
    </source>
</reference>